<dbReference type="FunCoup" id="A0A316YT54">
    <property type="interactions" value="36"/>
</dbReference>
<protein>
    <submittedName>
        <fullName evidence="2">Uncharacterized protein</fullName>
    </submittedName>
</protein>
<dbReference type="Pfam" id="PF05176">
    <property type="entry name" value="ATP-synt_10"/>
    <property type="match status" value="1"/>
</dbReference>
<dbReference type="PANTHER" id="PTHR28106:SF1">
    <property type="entry name" value="MITOCHONDRIAL ATPASE COMPLEX SUBUNIT ATP10"/>
    <property type="match status" value="1"/>
</dbReference>
<feature type="region of interest" description="Disordered" evidence="1">
    <location>
        <begin position="24"/>
        <end position="88"/>
    </location>
</feature>
<dbReference type="Proteomes" id="UP000245768">
    <property type="component" value="Unassembled WGS sequence"/>
</dbReference>
<dbReference type="RefSeq" id="XP_025379414.1">
    <property type="nucleotide sequence ID" value="XM_025521307.1"/>
</dbReference>
<dbReference type="STRING" id="215250.A0A316YT54"/>
<dbReference type="EMBL" id="KZ819635">
    <property type="protein sequence ID" value="PWN92216.1"/>
    <property type="molecule type" value="Genomic_DNA"/>
</dbReference>
<proteinExistence type="predicted"/>
<accession>A0A316YT54</accession>
<reference evidence="2 3" key="1">
    <citation type="journal article" date="2018" name="Mol. Biol. Evol.">
        <title>Broad Genomic Sampling Reveals a Smut Pathogenic Ancestry of the Fungal Clade Ustilaginomycotina.</title>
        <authorList>
            <person name="Kijpornyongpan T."/>
            <person name="Mondo S.J."/>
            <person name="Barry K."/>
            <person name="Sandor L."/>
            <person name="Lee J."/>
            <person name="Lipzen A."/>
            <person name="Pangilinan J."/>
            <person name="LaButti K."/>
            <person name="Hainaut M."/>
            <person name="Henrissat B."/>
            <person name="Grigoriev I.V."/>
            <person name="Spatafora J.W."/>
            <person name="Aime M.C."/>
        </authorList>
    </citation>
    <scope>NUCLEOTIDE SEQUENCE [LARGE SCALE GENOMIC DNA]</scope>
    <source>
        <strain evidence="2 3">MCA 4198</strain>
    </source>
</reference>
<organism evidence="2 3">
    <name type="scientific">Acaromyces ingoldii</name>
    <dbReference type="NCBI Taxonomy" id="215250"/>
    <lineage>
        <taxon>Eukaryota</taxon>
        <taxon>Fungi</taxon>
        <taxon>Dikarya</taxon>
        <taxon>Basidiomycota</taxon>
        <taxon>Ustilaginomycotina</taxon>
        <taxon>Exobasidiomycetes</taxon>
        <taxon>Exobasidiales</taxon>
        <taxon>Cryptobasidiaceae</taxon>
        <taxon>Acaromyces</taxon>
    </lineage>
</organism>
<name>A0A316YT54_9BASI</name>
<dbReference type="InParanoid" id="A0A316YT54"/>
<evidence type="ECO:0000313" key="2">
    <source>
        <dbReference type="EMBL" id="PWN92216.1"/>
    </source>
</evidence>
<dbReference type="InterPro" id="IPR007849">
    <property type="entry name" value="ATP10"/>
</dbReference>
<dbReference type="GO" id="GO:0033615">
    <property type="term" value="P:mitochondrial proton-transporting ATP synthase complex assembly"/>
    <property type="evidence" value="ECO:0007669"/>
    <property type="project" value="TreeGrafter"/>
</dbReference>
<feature type="compositionally biased region" description="Low complexity" evidence="1">
    <location>
        <begin position="24"/>
        <end position="63"/>
    </location>
</feature>
<dbReference type="OrthoDB" id="17089at2759"/>
<evidence type="ECO:0000313" key="3">
    <source>
        <dbReference type="Proteomes" id="UP000245768"/>
    </source>
</evidence>
<sequence length="360" mass="39233">MRAATSSFRALKLDAGHAGIKCAAASSSRRLLHASPSRLADGLPPSSKEASTSSSASSSSKAPSPAPPRSDAGPLSEGGDEPPPSFTTSLSQVYAEKDRKPLPLLARPLGVAQAPSSKKRTWAERREMALDYDRRMEKRKIIVQQATRGYFHDFHAMQSHGGKTWRAPATLIRQDRARFFPDVQGTRLSDKASVHTTDMLQGRVSLVSIMGSQVSEQHAKSFAEALLPLYYPGLAGSAGNSSSSSSRKTSGHFQWVQINLQENSLKAYLVGLFLSSLRKSIPEALQSTYLLSNQNMEMERPDLGLSNKHVGYSFLVGPDVKIRWAGCAFAEREERDALVACAGVLINRLKEEQHGGTRKR</sequence>
<keyword evidence="3" id="KW-1185">Reference proteome</keyword>
<evidence type="ECO:0000256" key="1">
    <source>
        <dbReference type="SAM" id="MobiDB-lite"/>
    </source>
</evidence>
<gene>
    <name evidence="2" type="ORF">FA10DRAFT_266014</name>
</gene>
<dbReference type="GO" id="GO:0005743">
    <property type="term" value="C:mitochondrial inner membrane"/>
    <property type="evidence" value="ECO:0007669"/>
    <property type="project" value="TreeGrafter"/>
</dbReference>
<dbReference type="GeneID" id="37043223"/>
<dbReference type="AlphaFoldDB" id="A0A316YT54"/>
<dbReference type="PANTHER" id="PTHR28106">
    <property type="entry name" value="MITOCHONDRIAL ATPASE COMPLEX SUBUNIT ATP10"/>
    <property type="match status" value="1"/>
</dbReference>